<keyword evidence="3" id="KW-1185">Reference proteome</keyword>
<reference evidence="3" key="1">
    <citation type="journal article" date="2019" name="Int. J. Syst. Evol. Microbiol.">
        <title>The Global Catalogue of Microorganisms (GCM) 10K type strain sequencing project: providing services to taxonomists for standard genome sequencing and annotation.</title>
        <authorList>
            <consortium name="The Broad Institute Genomics Platform"/>
            <consortium name="The Broad Institute Genome Sequencing Center for Infectious Disease"/>
            <person name="Wu L."/>
            <person name="Ma J."/>
        </authorList>
    </citation>
    <scope>NUCLEOTIDE SEQUENCE [LARGE SCALE GENOMIC DNA]</scope>
    <source>
        <strain evidence="3">CECT 7706</strain>
    </source>
</reference>
<name>A0ABT8CDG0_9BACT</name>
<dbReference type="EMBL" id="JAUFQS010000041">
    <property type="protein sequence ID" value="MDN3689593.1"/>
    <property type="molecule type" value="Genomic_DNA"/>
</dbReference>
<keyword evidence="1" id="KW-1133">Transmembrane helix</keyword>
<dbReference type="RefSeq" id="WP_163385332.1">
    <property type="nucleotide sequence ID" value="NZ_JAUFQS010000041.1"/>
</dbReference>
<feature type="transmembrane region" description="Helical" evidence="1">
    <location>
        <begin position="43"/>
        <end position="68"/>
    </location>
</feature>
<organism evidence="2 3">
    <name type="scientific">Cyclobacterium jeungdonense</name>
    <dbReference type="NCBI Taxonomy" id="708087"/>
    <lineage>
        <taxon>Bacteria</taxon>
        <taxon>Pseudomonadati</taxon>
        <taxon>Bacteroidota</taxon>
        <taxon>Cytophagia</taxon>
        <taxon>Cytophagales</taxon>
        <taxon>Cyclobacteriaceae</taxon>
        <taxon>Cyclobacterium</taxon>
    </lineage>
</organism>
<feature type="transmembrane region" description="Helical" evidence="1">
    <location>
        <begin position="12"/>
        <end position="31"/>
    </location>
</feature>
<feature type="transmembrane region" description="Helical" evidence="1">
    <location>
        <begin position="74"/>
        <end position="92"/>
    </location>
</feature>
<dbReference type="Proteomes" id="UP001236663">
    <property type="component" value="Unassembled WGS sequence"/>
</dbReference>
<protein>
    <submittedName>
        <fullName evidence="2">Uncharacterized protein</fullName>
    </submittedName>
</protein>
<sequence>MKKLLKPASLLFNVLCLLVFFLAGTFFAGWIEAGKNQGLAGGAIVFGWGILFAGIAFIVSLILTYHLIHRKIVIGNWVLLTCLLMGYGITHYRFVQRDKLQKEEAIPDLEKPISPQETTKPIELDFP</sequence>
<keyword evidence="1" id="KW-0472">Membrane</keyword>
<comment type="caution">
    <text evidence="2">The sequence shown here is derived from an EMBL/GenBank/DDBJ whole genome shotgun (WGS) entry which is preliminary data.</text>
</comment>
<evidence type="ECO:0000256" key="1">
    <source>
        <dbReference type="SAM" id="Phobius"/>
    </source>
</evidence>
<accession>A0ABT8CDG0</accession>
<keyword evidence="1" id="KW-0812">Transmembrane</keyword>
<evidence type="ECO:0000313" key="2">
    <source>
        <dbReference type="EMBL" id="MDN3689593.1"/>
    </source>
</evidence>
<proteinExistence type="predicted"/>
<gene>
    <name evidence="2" type="ORF">QWZ15_17345</name>
</gene>
<evidence type="ECO:0000313" key="3">
    <source>
        <dbReference type="Proteomes" id="UP001236663"/>
    </source>
</evidence>